<dbReference type="AlphaFoldDB" id="A0A364KWE9"/>
<dbReference type="GeneID" id="63793114"/>
<dbReference type="EMBL" id="MIKG01000006">
    <property type="protein sequence ID" value="RAO67886.1"/>
    <property type="molecule type" value="Genomic_DNA"/>
</dbReference>
<dbReference type="PANTHER" id="PTHR28527:SF1">
    <property type="entry name" value="SWI5-DEPENDENT RECOMBINATION DNA REPAIR PROTEIN 1"/>
    <property type="match status" value="1"/>
</dbReference>
<dbReference type="Gene3D" id="6.10.140.1020">
    <property type="match status" value="1"/>
</dbReference>
<feature type="region of interest" description="Disordered" evidence="1">
    <location>
        <begin position="187"/>
        <end position="220"/>
    </location>
</feature>
<protein>
    <recommendedName>
        <fullName evidence="4">Swi5-dependent recombination DNA repair protein 1</fullName>
    </recommendedName>
</protein>
<dbReference type="STRING" id="1196081.A0A364KWE9"/>
<evidence type="ECO:0000313" key="3">
    <source>
        <dbReference type="Proteomes" id="UP000249363"/>
    </source>
</evidence>
<dbReference type="RefSeq" id="XP_040732402.1">
    <property type="nucleotide sequence ID" value="XM_040876204.1"/>
</dbReference>
<proteinExistence type="predicted"/>
<accession>A0A364KWE9</accession>
<organism evidence="2 3">
    <name type="scientific">Talaromyces amestolkiae</name>
    <dbReference type="NCBI Taxonomy" id="1196081"/>
    <lineage>
        <taxon>Eukaryota</taxon>
        <taxon>Fungi</taxon>
        <taxon>Dikarya</taxon>
        <taxon>Ascomycota</taxon>
        <taxon>Pezizomycotina</taxon>
        <taxon>Eurotiomycetes</taxon>
        <taxon>Eurotiomycetidae</taxon>
        <taxon>Eurotiales</taxon>
        <taxon>Trichocomaceae</taxon>
        <taxon>Talaromyces</taxon>
        <taxon>Talaromyces sect. Talaromyces</taxon>
    </lineage>
</organism>
<evidence type="ECO:0000313" key="2">
    <source>
        <dbReference type="EMBL" id="RAO67886.1"/>
    </source>
</evidence>
<gene>
    <name evidence="2" type="ORF">BHQ10_003898</name>
</gene>
<evidence type="ECO:0000256" key="1">
    <source>
        <dbReference type="SAM" id="MobiDB-lite"/>
    </source>
</evidence>
<comment type="caution">
    <text evidence="2">The sequence shown here is derived from an EMBL/GenBank/DDBJ whole genome shotgun (WGS) entry which is preliminary data.</text>
</comment>
<feature type="compositionally biased region" description="Polar residues" evidence="1">
    <location>
        <begin position="75"/>
        <end position="84"/>
    </location>
</feature>
<name>A0A364KWE9_TALAM</name>
<dbReference type="Proteomes" id="UP000249363">
    <property type="component" value="Unassembled WGS sequence"/>
</dbReference>
<evidence type="ECO:0008006" key="4">
    <source>
        <dbReference type="Google" id="ProtNLM"/>
    </source>
</evidence>
<feature type="region of interest" description="Disordered" evidence="1">
    <location>
        <begin position="1"/>
        <end position="87"/>
    </location>
</feature>
<dbReference type="OrthoDB" id="27934at2759"/>
<reference evidence="2 3" key="1">
    <citation type="journal article" date="2017" name="Biotechnol. Biofuels">
        <title>Differential beta-glucosidase expression as a function of carbon source availability in Talaromyces amestolkiae: a genomic and proteomic approach.</title>
        <authorList>
            <person name="de Eugenio L.I."/>
            <person name="Mendez-Liter J.A."/>
            <person name="Nieto-Dominguez M."/>
            <person name="Alonso L."/>
            <person name="Gil-Munoz J."/>
            <person name="Barriuso J."/>
            <person name="Prieto A."/>
            <person name="Martinez M.J."/>
        </authorList>
    </citation>
    <scope>NUCLEOTIDE SEQUENCE [LARGE SCALE GENOMIC DNA]</scope>
    <source>
        <strain evidence="2 3">CIB</strain>
    </source>
</reference>
<feature type="compositionally biased region" description="Basic and acidic residues" evidence="1">
    <location>
        <begin position="188"/>
        <end position="199"/>
    </location>
</feature>
<feature type="compositionally biased region" description="Polar residues" evidence="1">
    <location>
        <begin position="43"/>
        <end position="61"/>
    </location>
</feature>
<keyword evidence="3" id="KW-1185">Reference proteome</keyword>
<dbReference type="GO" id="GO:0006310">
    <property type="term" value="P:DNA recombination"/>
    <property type="evidence" value="ECO:0007669"/>
    <property type="project" value="TreeGrafter"/>
</dbReference>
<dbReference type="PANTHER" id="PTHR28527">
    <property type="entry name" value="MATING-TYPE SWITCHING PROTEIN SWI2-RELATED"/>
    <property type="match status" value="1"/>
</dbReference>
<sequence>MSQTPSSQAKRRRLDNAASTLSRPFKSPLPKSAQRKEPADPDTPSSATTNSDSTKEQQTPTHSHKPAIPKVPSKPSLNIKTTIPESDPEIRYLRRKQLTLQSQLTSLRTELDIAQQALRIESSSRDDELRALKLKWRGISQRAAEELFETAKDKIARIGGVTAWKESERQRVKRMLVWEDDEFYAARSGEDGEREKGDDGFNDNEEGGSGQTEDGEDETFTMDMMLKSLKIEPDLIGFNMIEKRWRTE</sequence>